<dbReference type="SUPFAM" id="SSF51735">
    <property type="entry name" value="NAD(P)-binding Rossmann-fold domains"/>
    <property type="match status" value="1"/>
</dbReference>
<dbReference type="GeneID" id="86048267"/>
<dbReference type="eggNOG" id="COG1028">
    <property type="taxonomic scope" value="Bacteria"/>
</dbReference>
<organism evidence="3 4">
    <name type="scientific">Bacteroides fluxus YIT 12057</name>
    <dbReference type="NCBI Taxonomy" id="763034"/>
    <lineage>
        <taxon>Bacteria</taxon>
        <taxon>Pseudomonadati</taxon>
        <taxon>Bacteroidota</taxon>
        <taxon>Bacteroidia</taxon>
        <taxon>Bacteroidales</taxon>
        <taxon>Bacteroidaceae</taxon>
        <taxon>Bacteroides</taxon>
    </lineage>
</organism>
<dbReference type="PRINTS" id="PR00081">
    <property type="entry name" value="GDHRDH"/>
</dbReference>
<sequence length="250" mass="26649">MMPDSAFNPFALRGKTLLITGSSAGIGKGIAFACSQMGANVILTGRNEGRLNEVYGRLWGDGHHVAVADLTVESDLQRLVVSLPPLDGVVFCAGIGQRQLCKFITASDVDSVMDVNFKSHVLLQAELLRAKKVKNSASMVYIASRAASSPSIGNAIYSASKGAIISYAKCLSLELASRKIRVNCICPAMVWTDLILKGGLTKDDLEKAQLQYPLKRYGTPEDVANLAIYLLSDASSWMTGTCVDLTGGGE</sequence>
<comment type="similarity">
    <text evidence="1">Belongs to the short-chain dehydrogenases/reductases (SDR) family.</text>
</comment>
<dbReference type="Gene3D" id="3.40.50.720">
    <property type="entry name" value="NAD(P)-binding Rossmann-like Domain"/>
    <property type="match status" value="1"/>
</dbReference>
<proteinExistence type="inferred from homology"/>
<evidence type="ECO:0000256" key="1">
    <source>
        <dbReference type="ARBA" id="ARBA00006484"/>
    </source>
</evidence>
<dbReference type="PROSITE" id="PS00061">
    <property type="entry name" value="ADH_SHORT"/>
    <property type="match status" value="1"/>
</dbReference>
<accession>F3PP28</accession>
<dbReference type="Proteomes" id="UP000003416">
    <property type="component" value="Unassembled WGS sequence"/>
</dbReference>
<protein>
    <submittedName>
        <fullName evidence="3">Oxidoreductase, short chain dehydrogenase/reductase family protein</fullName>
    </submittedName>
</protein>
<dbReference type="HOGENOM" id="CLU_010194_1_0_10"/>
<evidence type="ECO:0000313" key="4">
    <source>
        <dbReference type="Proteomes" id="UP000003416"/>
    </source>
</evidence>
<dbReference type="InterPro" id="IPR020904">
    <property type="entry name" value="Sc_DH/Rdtase_CS"/>
</dbReference>
<dbReference type="EMBL" id="AFBN01000009">
    <property type="protein sequence ID" value="EGF59396.1"/>
    <property type="molecule type" value="Genomic_DNA"/>
</dbReference>
<dbReference type="InterPro" id="IPR002347">
    <property type="entry name" value="SDR_fam"/>
</dbReference>
<dbReference type="GO" id="GO:0006633">
    <property type="term" value="P:fatty acid biosynthetic process"/>
    <property type="evidence" value="ECO:0007669"/>
    <property type="project" value="TreeGrafter"/>
</dbReference>
<dbReference type="RefSeq" id="WP_009123728.1">
    <property type="nucleotide sequence ID" value="NZ_GL882610.1"/>
</dbReference>
<keyword evidence="2" id="KW-0560">Oxidoreductase</keyword>
<dbReference type="GO" id="GO:0048038">
    <property type="term" value="F:quinone binding"/>
    <property type="evidence" value="ECO:0007669"/>
    <property type="project" value="TreeGrafter"/>
</dbReference>
<reference evidence="3 4" key="1">
    <citation type="submission" date="2011-02" db="EMBL/GenBank/DDBJ databases">
        <authorList>
            <person name="Weinstock G."/>
            <person name="Sodergren E."/>
            <person name="Clifton S."/>
            <person name="Fulton L."/>
            <person name="Fulton B."/>
            <person name="Courtney L."/>
            <person name="Fronick C."/>
            <person name="Harrison M."/>
            <person name="Strong C."/>
            <person name="Farmer C."/>
            <person name="Delahaunty K."/>
            <person name="Markovic C."/>
            <person name="Hall O."/>
            <person name="Minx P."/>
            <person name="Tomlinson C."/>
            <person name="Mitreva M."/>
            <person name="Hou S."/>
            <person name="Chen J."/>
            <person name="Wollam A."/>
            <person name="Pepin K.H."/>
            <person name="Johnson M."/>
            <person name="Bhonagiri V."/>
            <person name="Zhang X."/>
            <person name="Suruliraj S."/>
            <person name="Warren W."/>
            <person name="Chinwalla A."/>
            <person name="Mardis E.R."/>
            <person name="Wilson R.K."/>
        </authorList>
    </citation>
    <scope>NUCLEOTIDE SEQUENCE [LARGE SCALE GENOMIC DNA]</scope>
    <source>
        <strain evidence="3 4">YIT 12057</strain>
    </source>
</reference>
<keyword evidence="4" id="KW-1185">Reference proteome</keyword>
<dbReference type="STRING" id="763034.HMPREF9446_00468"/>
<dbReference type="GO" id="GO:0016616">
    <property type="term" value="F:oxidoreductase activity, acting on the CH-OH group of donors, NAD or NADP as acceptor"/>
    <property type="evidence" value="ECO:0007669"/>
    <property type="project" value="TreeGrafter"/>
</dbReference>
<comment type="caution">
    <text evidence="3">The sequence shown here is derived from an EMBL/GenBank/DDBJ whole genome shotgun (WGS) entry which is preliminary data.</text>
</comment>
<dbReference type="PANTHER" id="PTHR42760">
    <property type="entry name" value="SHORT-CHAIN DEHYDROGENASES/REDUCTASES FAMILY MEMBER"/>
    <property type="match status" value="1"/>
</dbReference>
<dbReference type="InterPro" id="IPR036291">
    <property type="entry name" value="NAD(P)-bd_dom_sf"/>
</dbReference>
<gene>
    <name evidence="3" type="ORF">HMPREF9446_00468</name>
</gene>
<dbReference type="Pfam" id="PF13561">
    <property type="entry name" value="adh_short_C2"/>
    <property type="match status" value="1"/>
</dbReference>
<dbReference type="PANTHER" id="PTHR42760:SF133">
    <property type="entry name" value="3-OXOACYL-[ACYL-CARRIER-PROTEIN] REDUCTASE"/>
    <property type="match status" value="1"/>
</dbReference>
<evidence type="ECO:0000313" key="3">
    <source>
        <dbReference type="EMBL" id="EGF59396.1"/>
    </source>
</evidence>
<dbReference type="CDD" id="cd05233">
    <property type="entry name" value="SDR_c"/>
    <property type="match status" value="1"/>
</dbReference>
<dbReference type="AlphaFoldDB" id="F3PP28"/>
<name>F3PP28_9BACE</name>
<dbReference type="FunFam" id="3.40.50.720:FF:000084">
    <property type="entry name" value="Short-chain dehydrogenase reductase"/>
    <property type="match status" value="1"/>
</dbReference>
<evidence type="ECO:0000256" key="2">
    <source>
        <dbReference type="ARBA" id="ARBA00023002"/>
    </source>
</evidence>